<dbReference type="SUPFAM" id="SSF53822">
    <property type="entry name" value="Periplasmic binding protein-like I"/>
    <property type="match status" value="1"/>
</dbReference>
<dbReference type="AlphaFoldDB" id="A0A3M0BZP3"/>
<evidence type="ECO:0000256" key="2">
    <source>
        <dbReference type="ARBA" id="ARBA00022729"/>
    </source>
</evidence>
<evidence type="ECO:0000256" key="1">
    <source>
        <dbReference type="ARBA" id="ARBA00010062"/>
    </source>
</evidence>
<dbReference type="Proteomes" id="UP000271227">
    <property type="component" value="Unassembled WGS sequence"/>
</dbReference>
<dbReference type="PANTHER" id="PTHR30483">
    <property type="entry name" value="LEUCINE-SPECIFIC-BINDING PROTEIN"/>
    <property type="match status" value="1"/>
</dbReference>
<evidence type="ECO:0000313" key="8">
    <source>
        <dbReference type="Proteomes" id="UP000271227"/>
    </source>
</evidence>
<evidence type="ECO:0000259" key="6">
    <source>
        <dbReference type="Pfam" id="PF13458"/>
    </source>
</evidence>
<keyword evidence="8" id="KW-1185">Reference proteome</keyword>
<comment type="caution">
    <text evidence="7">The sequence shown here is derived from an EMBL/GenBank/DDBJ whole genome shotgun (WGS) entry which is preliminary data.</text>
</comment>
<evidence type="ECO:0000256" key="5">
    <source>
        <dbReference type="SAM" id="SignalP"/>
    </source>
</evidence>
<dbReference type="PANTHER" id="PTHR30483:SF6">
    <property type="entry name" value="PERIPLASMIC BINDING PROTEIN OF ABC TRANSPORTER FOR NATURAL AMINO ACIDS"/>
    <property type="match status" value="1"/>
</dbReference>
<name>A0A3M0BZP3_9PROT</name>
<dbReference type="Gene3D" id="3.40.50.2300">
    <property type="match status" value="2"/>
</dbReference>
<dbReference type="Pfam" id="PF13458">
    <property type="entry name" value="Peripla_BP_6"/>
    <property type="match status" value="1"/>
</dbReference>
<dbReference type="InterPro" id="IPR051010">
    <property type="entry name" value="BCAA_transport"/>
</dbReference>
<dbReference type="CDD" id="cd06339">
    <property type="entry name" value="PBP1_YraM_LppC_lipoprotein-like"/>
    <property type="match status" value="1"/>
</dbReference>
<feature type="signal peptide" evidence="5">
    <location>
        <begin position="1"/>
        <end position="30"/>
    </location>
</feature>
<organism evidence="7 8">
    <name type="scientific">Eilatimonas milleporae</name>
    <dbReference type="NCBI Taxonomy" id="911205"/>
    <lineage>
        <taxon>Bacteria</taxon>
        <taxon>Pseudomonadati</taxon>
        <taxon>Pseudomonadota</taxon>
        <taxon>Alphaproteobacteria</taxon>
        <taxon>Kordiimonadales</taxon>
        <taxon>Kordiimonadaceae</taxon>
        <taxon>Eilatimonas</taxon>
    </lineage>
</organism>
<dbReference type="InterPro" id="IPR028082">
    <property type="entry name" value="Peripla_BP_I"/>
</dbReference>
<sequence length="478" mass="51151">MQTCFEHKPLPVRRMPFRAMAVLLCLAACATPAPRPEPTAPAPPSPVAEAAPPEDEAVAEEVAVEIRVAMLLPLSGTEGETGQALLDAATMALMDAYDPRIRLLPFDTAGTPDGAEAAARMAVEKGVHIFVGPLLADNVAAAGDVAAAAGLMTLGFSNDARVAAPRRYILGFLPENEVRRVVEHASDSGYNRFGGLFSEGRYGDRVRTAFGDAVAVVGRVTALERYPPDADALAGPIQRLGDYERRRDALRLEVRTLRDLGDDMTDEIADSLEAREVLGPPPFEAVLVPEGGALLRTIAPLLPFYEIDPAEVKLMGTGLWDDPDLRGEPPLQGAWYAAPLPGPRAAWAQRFETAFGDRPPRIATLSYDAVALLAAMIRDLPPTLPAGTDPAFMESLIGQALSPERLTDERGFSGLDGLFRLLPDGTNERALAVLEIVRDGVRVAAPPIEAFPRFGERLSPLPDRSEAGFKRSTASQGD</sequence>
<feature type="region of interest" description="Disordered" evidence="4">
    <location>
        <begin position="33"/>
        <end position="55"/>
    </location>
</feature>
<evidence type="ECO:0000313" key="7">
    <source>
        <dbReference type="EMBL" id="RMB01857.1"/>
    </source>
</evidence>
<feature type="compositionally biased region" description="Pro residues" evidence="4">
    <location>
        <begin position="33"/>
        <end position="46"/>
    </location>
</feature>
<dbReference type="GO" id="GO:0006865">
    <property type="term" value="P:amino acid transport"/>
    <property type="evidence" value="ECO:0007669"/>
    <property type="project" value="UniProtKB-KW"/>
</dbReference>
<dbReference type="InterPro" id="IPR028081">
    <property type="entry name" value="Leu-bd"/>
</dbReference>
<accession>A0A3M0BZP3</accession>
<keyword evidence="3" id="KW-0029">Amino-acid transport</keyword>
<protein>
    <submittedName>
        <fullName evidence="7">Amino acid/amide ABC transporter substrate-binding protein (HAAT family)</fullName>
    </submittedName>
</protein>
<feature type="region of interest" description="Disordered" evidence="4">
    <location>
        <begin position="455"/>
        <end position="478"/>
    </location>
</feature>
<evidence type="ECO:0000256" key="4">
    <source>
        <dbReference type="SAM" id="MobiDB-lite"/>
    </source>
</evidence>
<keyword evidence="3" id="KW-0813">Transport</keyword>
<evidence type="ECO:0000256" key="3">
    <source>
        <dbReference type="ARBA" id="ARBA00022970"/>
    </source>
</evidence>
<comment type="similarity">
    <text evidence="1">Belongs to the leucine-binding protein family.</text>
</comment>
<dbReference type="InParanoid" id="A0A3M0BZP3"/>
<reference evidence="7 8" key="1">
    <citation type="submission" date="2018-10" db="EMBL/GenBank/DDBJ databases">
        <title>Genomic Encyclopedia of Archaeal and Bacterial Type Strains, Phase II (KMG-II): from individual species to whole genera.</title>
        <authorList>
            <person name="Goeker M."/>
        </authorList>
    </citation>
    <scope>NUCLEOTIDE SEQUENCE [LARGE SCALE GENOMIC DNA]</scope>
    <source>
        <strain evidence="7 8">DSM 25217</strain>
    </source>
</reference>
<feature type="chain" id="PRO_5017953257" evidence="5">
    <location>
        <begin position="31"/>
        <end position="478"/>
    </location>
</feature>
<feature type="domain" description="Leucine-binding protein" evidence="6">
    <location>
        <begin position="65"/>
        <end position="240"/>
    </location>
</feature>
<keyword evidence="2 5" id="KW-0732">Signal</keyword>
<proteinExistence type="inferred from homology"/>
<dbReference type="EMBL" id="REFR01000015">
    <property type="protein sequence ID" value="RMB01857.1"/>
    <property type="molecule type" value="Genomic_DNA"/>
</dbReference>
<gene>
    <name evidence="7" type="ORF">BXY39_3364</name>
</gene>